<dbReference type="OrthoDB" id="4062651at2759"/>
<feature type="transmembrane region" description="Helical" evidence="2">
    <location>
        <begin position="486"/>
        <end position="509"/>
    </location>
</feature>
<dbReference type="VEuPathDB" id="CryptoDB:Vbra_17226"/>
<dbReference type="PhylomeDB" id="A0A0G4G9Y0"/>
<feature type="compositionally biased region" description="Polar residues" evidence="1">
    <location>
        <begin position="48"/>
        <end position="61"/>
    </location>
</feature>
<evidence type="ECO:0000256" key="2">
    <source>
        <dbReference type="SAM" id="Phobius"/>
    </source>
</evidence>
<evidence type="ECO:0000259" key="3">
    <source>
        <dbReference type="SMART" id="SM00220"/>
    </source>
</evidence>
<accession>A0A0G4G9Y0</accession>
<feature type="transmembrane region" description="Helical" evidence="2">
    <location>
        <begin position="456"/>
        <end position="474"/>
    </location>
</feature>
<dbReference type="EMBL" id="CDMY01000597">
    <property type="protein sequence ID" value="CEM25335.1"/>
    <property type="molecule type" value="Genomic_DNA"/>
</dbReference>
<evidence type="ECO:0000313" key="4">
    <source>
        <dbReference type="EMBL" id="CEM25335.1"/>
    </source>
</evidence>
<dbReference type="GO" id="GO:0004672">
    <property type="term" value="F:protein kinase activity"/>
    <property type="evidence" value="ECO:0007669"/>
    <property type="project" value="InterPro"/>
</dbReference>
<feature type="region of interest" description="Disordered" evidence="1">
    <location>
        <begin position="1"/>
        <end position="61"/>
    </location>
</feature>
<keyword evidence="2" id="KW-1133">Transmembrane helix</keyword>
<dbReference type="InterPro" id="IPR000719">
    <property type="entry name" value="Prot_kinase_dom"/>
</dbReference>
<feature type="transmembrane region" description="Helical" evidence="2">
    <location>
        <begin position="515"/>
        <end position="535"/>
    </location>
</feature>
<dbReference type="InParanoid" id="A0A0G4G9Y0"/>
<dbReference type="SUPFAM" id="SSF56112">
    <property type="entry name" value="Protein kinase-like (PK-like)"/>
    <property type="match status" value="1"/>
</dbReference>
<feature type="compositionally biased region" description="Low complexity" evidence="1">
    <location>
        <begin position="376"/>
        <end position="385"/>
    </location>
</feature>
<reference evidence="4 5" key="1">
    <citation type="submission" date="2014-11" db="EMBL/GenBank/DDBJ databases">
        <authorList>
            <person name="Zhu J."/>
            <person name="Qi W."/>
            <person name="Song R."/>
        </authorList>
    </citation>
    <scope>NUCLEOTIDE SEQUENCE [LARGE SCALE GENOMIC DNA]</scope>
</reference>
<sequence length="544" mass="59884">MRVGAAPRLDVKQPQHRHSSTQQHKTATKVHRCRRIPPSIPLPRGQLPRTNPLPTTRATGSHNGQPFPLHLVDGQSFPCGASSAAGQRYCGYMPPVKRIDYQPTPGFTFSGAKVYRVEQRLCAASTAAHSEQTVGQPAGPSPFTKALKEIPLESAEMIAIRRATGLGREAILGVNRVSQAGTGNHFVEMDLLRDNLGSFAMGHWEKGRATTTLEEETVREMLFPVVVALRDLFDRAWMCHGDIKPSNFLVDVHEGRVPGMKLIDWGLAGVFHNREQLEGKRAREYITWDIKNIGGILGYMLFGPHAPLVSHKWMKSPPRSRAAHELYELLTRRPETLTYDDILRRKWFSRAHPQHVPGLWSPTPQPARQDPPEPPADSLADDAPASPAPTGCSAWLFASLCEIASTALAPFLLRCCTVCSLVPFPFRLLSYLLCSPSLLLSTVLPHLLLICTRTGFQLSAVVLPVLLPACHFGASIRLSCFSATLLLASYVASKVFAPFCALLLCFFLCSCCSCLHAPFSSLCSFGLLGAVLWQLRRPSICSFL</sequence>
<dbReference type="SMART" id="SM00220">
    <property type="entry name" value="S_TKc"/>
    <property type="match status" value="1"/>
</dbReference>
<name>A0A0G4G9Y0_VITBC</name>
<proteinExistence type="predicted"/>
<dbReference type="Pfam" id="PF00069">
    <property type="entry name" value="Pkinase"/>
    <property type="match status" value="1"/>
</dbReference>
<keyword evidence="2" id="KW-0812">Transmembrane</keyword>
<evidence type="ECO:0000313" key="5">
    <source>
        <dbReference type="Proteomes" id="UP000041254"/>
    </source>
</evidence>
<dbReference type="Gene3D" id="1.10.510.10">
    <property type="entry name" value="Transferase(Phosphotransferase) domain 1"/>
    <property type="match status" value="1"/>
</dbReference>
<dbReference type="Proteomes" id="UP000041254">
    <property type="component" value="Unassembled WGS sequence"/>
</dbReference>
<keyword evidence="5" id="KW-1185">Reference proteome</keyword>
<organism evidence="4 5">
    <name type="scientific">Vitrella brassicaformis (strain CCMP3155)</name>
    <dbReference type="NCBI Taxonomy" id="1169540"/>
    <lineage>
        <taxon>Eukaryota</taxon>
        <taxon>Sar</taxon>
        <taxon>Alveolata</taxon>
        <taxon>Colpodellida</taxon>
        <taxon>Vitrellaceae</taxon>
        <taxon>Vitrella</taxon>
    </lineage>
</organism>
<gene>
    <name evidence="4" type="ORF">Vbra_17226</name>
</gene>
<dbReference type="InterPro" id="IPR008271">
    <property type="entry name" value="Ser/Thr_kinase_AS"/>
</dbReference>
<dbReference type="AlphaFoldDB" id="A0A0G4G9Y0"/>
<feature type="region of interest" description="Disordered" evidence="1">
    <location>
        <begin position="356"/>
        <end position="385"/>
    </location>
</feature>
<feature type="compositionally biased region" description="Basic residues" evidence="1">
    <location>
        <begin position="26"/>
        <end position="35"/>
    </location>
</feature>
<keyword evidence="2" id="KW-0472">Membrane</keyword>
<feature type="domain" description="Protein kinase" evidence="3">
    <location>
        <begin position="107"/>
        <end position="348"/>
    </location>
</feature>
<feature type="transmembrane region" description="Helical" evidence="2">
    <location>
        <begin position="428"/>
        <end position="450"/>
    </location>
</feature>
<dbReference type="GO" id="GO:0005524">
    <property type="term" value="F:ATP binding"/>
    <property type="evidence" value="ECO:0007669"/>
    <property type="project" value="InterPro"/>
</dbReference>
<protein>
    <recommendedName>
        <fullName evidence="3">Protein kinase domain-containing protein</fullName>
    </recommendedName>
</protein>
<dbReference type="PROSITE" id="PS00108">
    <property type="entry name" value="PROTEIN_KINASE_ST"/>
    <property type="match status" value="1"/>
</dbReference>
<dbReference type="InterPro" id="IPR011009">
    <property type="entry name" value="Kinase-like_dom_sf"/>
</dbReference>
<evidence type="ECO:0000256" key="1">
    <source>
        <dbReference type="SAM" id="MobiDB-lite"/>
    </source>
</evidence>